<dbReference type="Proteomes" id="UP000479691">
    <property type="component" value="Unassembled WGS sequence"/>
</dbReference>
<sequence length="360" mass="40700">MRLSTLVLGFILPAFEASIIPSVEKNETLVSHQQGNLIIDPQDNQTAWQGNQTTSPEPLLVKPENIEIPSSNLVKANLSSLDPNTSSLFRKSGQNHDSARTVDSKSFYTWRVVCPTSMQMRFGMNPDHAAYPKIGGRRRPDPKDQWEKLTFRYAPRACEGCLCSDEGDILVRLWPTQFGPKGRKKFTCRMPEFVLKCTAWFGCRCEVTMHQPEVDPESTFQEHQDALDNIPFFVKAQNPGWRWNPVDRFSMSWNKMGSASNDGSPNNRATYGKQLYTGMKEPYDLEGPDGFDPQGGKMDLEWLRTPFWRSEGNYNSGSELAWKRSKIEGVDKGTKQGPQAQSDFELKSSPKGDTERAMAN</sequence>
<feature type="region of interest" description="Disordered" evidence="1">
    <location>
        <begin position="329"/>
        <end position="360"/>
    </location>
</feature>
<evidence type="ECO:0000256" key="1">
    <source>
        <dbReference type="SAM" id="MobiDB-lite"/>
    </source>
</evidence>
<comment type="caution">
    <text evidence="3">The sequence shown here is derived from an EMBL/GenBank/DDBJ whole genome shotgun (WGS) entry which is preliminary data.</text>
</comment>
<feature type="compositionally biased region" description="Basic and acidic residues" evidence="1">
    <location>
        <begin position="344"/>
        <end position="360"/>
    </location>
</feature>
<reference evidence="3 4" key="1">
    <citation type="submission" date="2019-06" db="EMBL/GenBank/DDBJ databases">
        <authorList>
            <person name="Palmer J.M."/>
        </authorList>
    </citation>
    <scope>NUCLEOTIDE SEQUENCE [LARGE SCALE GENOMIC DNA]</scope>
    <source>
        <strain evidence="3 4">TWF788</strain>
    </source>
</reference>
<protein>
    <submittedName>
        <fullName evidence="3">Uncharacterized protein</fullName>
    </submittedName>
</protein>
<dbReference type="AlphaFoldDB" id="A0A7C8PKK6"/>
<accession>A0A7C8PKK6</accession>
<name>A0A7C8PKK6_ORBOL</name>
<keyword evidence="2" id="KW-0732">Signal</keyword>
<evidence type="ECO:0000313" key="3">
    <source>
        <dbReference type="EMBL" id="KAF3176155.1"/>
    </source>
</evidence>
<feature type="signal peptide" evidence="2">
    <location>
        <begin position="1"/>
        <end position="17"/>
    </location>
</feature>
<feature type="chain" id="PRO_5028841661" evidence="2">
    <location>
        <begin position="18"/>
        <end position="360"/>
    </location>
</feature>
<proteinExistence type="predicted"/>
<evidence type="ECO:0000313" key="4">
    <source>
        <dbReference type="Proteomes" id="UP000479691"/>
    </source>
</evidence>
<dbReference type="EMBL" id="JAABOE010000049">
    <property type="protein sequence ID" value="KAF3176155.1"/>
    <property type="molecule type" value="Genomic_DNA"/>
</dbReference>
<organism evidence="3 4">
    <name type="scientific">Orbilia oligospora</name>
    <name type="common">Nematode-trapping fungus</name>
    <name type="synonym">Arthrobotrys oligospora</name>
    <dbReference type="NCBI Taxonomy" id="2813651"/>
    <lineage>
        <taxon>Eukaryota</taxon>
        <taxon>Fungi</taxon>
        <taxon>Dikarya</taxon>
        <taxon>Ascomycota</taxon>
        <taxon>Pezizomycotina</taxon>
        <taxon>Orbiliomycetes</taxon>
        <taxon>Orbiliales</taxon>
        <taxon>Orbiliaceae</taxon>
        <taxon>Orbilia</taxon>
    </lineage>
</organism>
<evidence type="ECO:0000256" key="2">
    <source>
        <dbReference type="SAM" id="SignalP"/>
    </source>
</evidence>
<gene>
    <name evidence="3" type="ORF">TWF788_008036</name>
</gene>